<dbReference type="InterPro" id="IPR010218">
    <property type="entry name" value="NADH_DH_suC"/>
</dbReference>
<evidence type="ECO:0000256" key="14">
    <source>
        <dbReference type="ARBA" id="ARBA00049551"/>
    </source>
</evidence>
<keyword evidence="19" id="KW-1185">Reference proteome</keyword>
<accession>A0A8J6L5V3</accession>
<evidence type="ECO:0000256" key="7">
    <source>
        <dbReference type="ARBA" id="ARBA00017985"/>
    </source>
</evidence>
<evidence type="ECO:0000256" key="12">
    <source>
        <dbReference type="ARBA" id="ARBA00023075"/>
    </source>
</evidence>
<dbReference type="InterPro" id="IPR013022">
    <property type="entry name" value="Xyl_isomerase-like_TIM-brl"/>
</dbReference>
<dbReference type="Pfam" id="PF01261">
    <property type="entry name" value="AP_endonuc_2"/>
    <property type="match status" value="1"/>
</dbReference>
<keyword evidence="13" id="KW-0413">Isomerase</keyword>
<dbReference type="GO" id="GO:0016651">
    <property type="term" value="F:oxidoreductase activity, acting on NAD(P)H"/>
    <property type="evidence" value="ECO:0007669"/>
    <property type="project" value="InterPro"/>
</dbReference>
<reference evidence="18" key="1">
    <citation type="journal article" date="2020" name="J Insects Food Feed">
        <title>The yellow mealworm (Tenebrio molitor) genome: a resource for the emerging insects as food and feed industry.</title>
        <authorList>
            <person name="Eriksson T."/>
            <person name="Andere A."/>
            <person name="Kelstrup H."/>
            <person name="Emery V."/>
            <person name="Picard C."/>
        </authorList>
    </citation>
    <scope>NUCLEOTIDE SEQUENCE</scope>
    <source>
        <strain evidence="18">Stoneville</strain>
        <tissue evidence="18">Whole head</tissue>
    </source>
</reference>
<evidence type="ECO:0000313" key="18">
    <source>
        <dbReference type="EMBL" id="KAH0808805.1"/>
    </source>
</evidence>
<evidence type="ECO:0000259" key="16">
    <source>
        <dbReference type="Pfam" id="PF00329"/>
    </source>
</evidence>
<dbReference type="Gene3D" id="3.20.20.150">
    <property type="entry name" value="Divalent-metal-dependent TIM barrel enzymes"/>
    <property type="match status" value="1"/>
</dbReference>
<sequence length="930" mass="106156">MMKFCANLSFMFTEQPFLERYKLAKEAGFKAVETGFPFNLTEKQVTDAKNHADIKQVLINTYTGDVTKGELGFAAIPGKEQEFKDSMQKTITYAKALGASKIHIMAGKVENVTDANHSVYENNLKYAVSLLEKEDILGVIEPINKYAVPNYYLNCYDRALSVVKTVNSPNLRIMLDIFHLQHIRGNVTNSIKELGSYIGHVQIAQVPNRNEPDTPGELNYVYVLETLKSLGYNDWIGLEYKPLEDTKKGLKDLVFSLVFKSALTACCGLHIRKGINDSFDNLLLCVISFGVKNIRTLRSPLMRNGVSSTSAIKYKHTEAAPEEETRPTVRKPDLLARSQLKDFGKYVAECLPKYIQKVQLTAGDELELLIVPEGVLPVLQFLKDHHNAQFTNITDIAGMDVPSREYRFEIIYNLLSLRFNSRIRVKTYTDELTPIDSSCEIFKGSNWYEREIWDMYGVFFANHPDLRRILTDYGFEGHPFRKDFPLTGYVEVRYDDEKKRVVVEPLELAQEFRKFELSAPWEQFPNFRNAPPTAEEVPVDKEKKTAWRVKPNPLKSQSILMSYSGANNSRSLHQALKLVLNNQAIPKLQHIRYLGVTFSKNCTLNQDVKETLKKSRNRANLLLYRIQGRIRGCDPKTLYHTYKSCPVIEYRAKIHSEHMNFCLRIEVLPLGHRSCEYTKVILIYCETIDQPIHIEVVFGNTLMTDVVRAMGSVWPALTCLSWYSWKQGTMHNSNCTPTPALCAPPDSGSTSSQSVQIKSFGVKLHAVMTTSWSNLANLRLKTITMRKKKDDPEVSPVENLLKPVRSLELDDDCGSDVSEISDVFEEFHKSSYLKPQAKRYLTKHEADVKTMEEFTDDFKKTMATLRDDLNVSLKMYHRVIEGYYPCHYAEVGTHWDGGSASRFWKKAGVFRGTERGTPELSSKSVPVHEE</sequence>
<dbReference type="EC" id="5.3.1.22" evidence="6"/>
<dbReference type="InterPro" id="IPR036237">
    <property type="entry name" value="Xyl_isomerase-like_sf"/>
</dbReference>
<dbReference type="PROSITE" id="PS00542">
    <property type="entry name" value="COMPLEX1_30K"/>
    <property type="match status" value="1"/>
</dbReference>
<dbReference type="GO" id="GO:0005739">
    <property type="term" value="C:mitochondrion"/>
    <property type="evidence" value="ECO:0007669"/>
    <property type="project" value="UniProtKB-SubCell"/>
</dbReference>
<comment type="catalytic activity">
    <reaction evidence="14">
        <text>a ubiquinone + NADH + 5 H(+)(in) = a ubiquinol + NAD(+) + 4 H(+)(out)</text>
        <dbReference type="Rhea" id="RHEA:29091"/>
        <dbReference type="Rhea" id="RHEA-COMP:9565"/>
        <dbReference type="Rhea" id="RHEA-COMP:9566"/>
        <dbReference type="ChEBI" id="CHEBI:15378"/>
        <dbReference type="ChEBI" id="CHEBI:16389"/>
        <dbReference type="ChEBI" id="CHEBI:17976"/>
        <dbReference type="ChEBI" id="CHEBI:57540"/>
        <dbReference type="ChEBI" id="CHEBI:57945"/>
        <dbReference type="EC" id="7.1.1.2"/>
    </reaction>
</comment>
<dbReference type="AlphaFoldDB" id="A0A8J6L5V3"/>
<evidence type="ECO:0000256" key="5">
    <source>
        <dbReference type="ARBA" id="ARBA00007569"/>
    </source>
</evidence>
<comment type="catalytic activity">
    <reaction evidence="1">
        <text>3-hydroxypyruvate = 2-hydroxy-3-oxopropanoate</text>
        <dbReference type="Rhea" id="RHEA:11952"/>
        <dbReference type="ChEBI" id="CHEBI:17180"/>
        <dbReference type="ChEBI" id="CHEBI:57978"/>
        <dbReference type="EC" id="5.3.1.22"/>
    </reaction>
</comment>
<evidence type="ECO:0000256" key="3">
    <source>
        <dbReference type="ARBA" id="ARBA00004173"/>
    </source>
</evidence>
<dbReference type="NCBIfam" id="NF004733">
    <property type="entry name" value="PRK06074.1-5"/>
    <property type="match status" value="1"/>
</dbReference>
<comment type="similarity">
    <text evidence="4">Belongs to the hyi family.</text>
</comment>
<keyword evidence="12" id="KW-0830">Ubiquinone</keyword>
<keyword evidence="10 15" id="KW-1278">Translocase</keyword>
<evidence type="ECO:0000256" key="2">
    <source>
        <dbReference type="ARBA" id="ARBA00002968"/>
    </source>
</evidence>
<evidence type="ECO:0000256" key="4">
    <source>
        <dbReference type="ARBA" id="ARBA00005962"/>
    </source>
</evidence>
<dbReference type="EMBL" id="JABDTM020028518">
    <property type="protein sequence ID" value="KAH0808805.1"/>
    <property type="molecule type" value="Genomic_DNA"/>
</dbReference>
<comment type="subcellular location">
    <subcellularLocation>
        <location evidence="3">Mitochondrion</location>
    </subcellularLocation>
</comment>
<evidence type="ECO:0000313" key="19">
    <source>
        <dbReference type="Proteomes" id="UP000719412"/>
    </source>
</evidence>
<evidence type="ECO:0000256" key="13">
    <source>
        <dbReference type="ARBA" id="ARBA00023235"/>
    </source>
</evidence>
<dbReference type="Pfam" id="PF00329">
    <property type="entry name" value="Complex1_30kDa"/>
    <property type="match status" value="1"/>
</dbReference>
<dbReference type="PANTHER" id="PTHR10884">
    <property type="entry name" value="NADH DEHYDROGENASE UBIQUINONE IRON-SULFUR PROTEIN 3"/>
    <property type="match status" value="1"/>
</dbReference>
<comment type="similarity">
    <text evidence="5 15">Belongs to the complex I 30 kDa subunit family.</text>
</comment>
<gene>
    <name evidence="18" type="ORF">GEV33_013984</name>
</gene>
<organism evidence="18 19">
    <name type="scientific">Tenebrio molitor</name>
    <name type="common">Yellow mealworm beetle</name>
    <dbReference type="NCBI Taxonomy" id="7067"/>
    <lineage>
        <taxon>Eukaryota</taxon>
        <taxon>Metazoa</taxon>
        <taxon>Ecdysozoa</taxon>
        <taxon>Arthropoda</taxon>
        <taxon>Hexapoda</taxon>
        <taxon>Insecta</taxon>
        <taxon>Pterygota</taxon>
        <taxon>Neoptera</taxon>
        <taxon>Endopterygota</taxon>
        <taxon>Coleoptera</taxon>
        <taxon>Polyphaga</taxon>
        <taxon>Cucujiformia</taxon>
        <taxon>Tenebrionidae</taxon>
        <taxon>Tenebrio</taxon>
    </lineage>
</organism>
<dbReference type="InterPro" id="IPR037232">
    <property type="entry name" value="NADH_quin_OxRdtase_su_C/D-like"/>
</dbReference>
<evidence type="ECO:0000256" key="6">
    <source>
        <dbReference type="ARBA" id="ARBA00012570"/>
    </source>
</evidence>
<evidence type="ECO:0000256" key="9">
    <source>
        <dbReference type="ARBA" id="ARBA00022448"/>
    </source>
</evidence>
<dbReference type="NCBIfam" id="TIGR01961">
    <property type="entry name" value="NuoC_fam"/>
    <property type="match status" value="1"/>
</dbReference>
<keyword evidence="11 15" id="KW-0520">NAD</keyword>
<evidence type="ECO:0000256" key="11">
    <source>
        <dbReference type="ARBA" id="ARBA00023027"/>
    </source>
</evidence>
<dbReference type="Gene3D" id="3.30.460.80">
    <property type="entry name" value="NADH:ubiquinone oxidoreductase, 30kDa subunit"/>
    <property type="match status" value="1"/>
</dbReference>
<feature type="domain" description="NADH:ubiquinone oxidoreductase 30kDa subunit" evidence="16">
    <location>
        <begin position="370"/>
        <end position="489"/>
    </location>
</feature>
<dbReference type="Proteomes" id="UP000719412">
    <property type="component" value="Unassembled WGS sequence"/>
</dbReference>
<dbReference type="GO" id="GO:0008137">
    <property type="term" value="F:NADH dehydrogenase (ubiquinone) activity"/>
    <property type="evidence" value="ECO:0007669"/>
    <property type="project" value="UniProtKB-EC"/>
</dbReference>
<dbReference type="HAMAP" id="MF_01357">
    <property type="entry name" value="NDH1_NuoC"/>
    <property type="match status" value="1"/>
</dbReference>
<dbReference type="GO" id="GO:0008903">
    <property type="term" value="F:hydroxypyruvate isomerase activity"/>
    <property type="evidence" value="ECO:0007669"/>
    <property type="project" value="UniProtKB-EC"/>
</dbReference>
<feature type="domain" description="Xylose isomerase-like TIM barrel" evidence="17">
    <location>
        <begin position="22"/>
        <end position="250"/>
    </location>
</feature>
<dbReference type="InterPro" id="IPR001268">
    <property type="entry name" value="NADH_UbQ_OxRdtase_30kDa_su"/>
</dbReference>
<proteinExistence type="inferred from homology"/>
<reference evidence="18" key="2">
    <citation type="submission" date="2021-08" db="EMBL/GenBank/DDBJ databases">
        <authorList>
            <person name="Eriksson T."/>
        </authorList>
    </citation>
    <scope>NUCLEOTIDE SEQUENCE</scope>
    <source>
        <strain evidence="18">Stoneville</strain>
        <tissue evidence="18">Whole head</tissue>
    </source>
</reference>
<dbReference type="SUPFAM" id="SSF51658">
    <property type="entry name" value="Xylose isomerase-like"/>
    <property type="match status" value="1"/>
</dbReference>
<dbReference type="FunFam" id="3.20.20.150:FF:000007">
    <property type="entry name" value="Hydroxypyruvate isomerase"/>
    <property type="match status" value="1"/>
</dbReference>
<dbReference type="SUPFAM" id="SSF143243">
    <property type="entry name" value="Nqo5-like"/>
    <property type="match status" value="1"/>
</dbReference>
<dbReference type="InterPro" id="IPR020396">
    <property type="entry name" value="NADH_UbQ_OxRdtase_CS"/>
</dbReference>
<comment type="function">
    <text evidence="2">Catalyzes the reversible isomerization between hydroxypyruvate and 2-hydroxy-3-oxopropanoate (also termed tartronate semialdehyde).</text>
</comment>
<evidence type="ECO:0000256" key="1">
    <source>
        <dbReference type="ARBA" id="ARBA00000476"/>
    </source>
</evidence>
<evidence type="ECO:0000256" key="8">
    <source>
        <dbReference type="ARBA" id="ARBA00020084"/>
    </source>
</evidence>
<evidence type="ECO:0000259" key="17">
    <source>
        <dbReference type="Pfam" id="PF01261"/>
    </source>
</evidence>
<dbReference type="PANTHER" id="PTHR10884:SF14">
    <property type="entry name" value="NADH DEHYDROGENASE [UBIQUINONE] IRON-SULFUR PROTEIN 3, MITOCHONDRIAL"/>
    <property type="match status" value="1"/>
</dbReference>
<name>A0A8J6L5V3_TENMO</name>
<evidence type="ECO:0000256" key="15">
    <source>
        <dbReference type="RuleBase" id="RU003456"/>
    </source>
</evidence>
<dbReference type="FunFam" id="3.30.460.80:FF:000002">
    <property type="entry name" value="NADH dehydrogenase iron-sulfur protein 3, mitochondrial"/>
    <property type="match status" value="1"/>
</dbReference>
<dbReference type="GO" id="GO:0016020">
    <property type="term" value="C:membrane"/>
    <property type="evidence" value="ECO:0007669"/>
    <property type="project" value="UniProtKB-ARBA"/>
</dbReference>
<keyword evidence="9 15" id="KW-0813">Transport</keyword>
<comment type="caution">
    <text evidence="18">The sequence shown here is derived from an EMBL/GenBank/DDBJ whole genome shotgun (WGS) entry which is preliminary data.</text>
</comment>
<protein>
    <recommendedName>
        <fullName evidence="8">NADH dehydrogenase [ubiquinone] iron-sulfur protein 3, mitochondrial</fullName>
        <ecNumber evidence="6">5.3.1.22</ecNumber>
    </recommendedName>
    <alternativeName>
        <fullName evidence="7">Putative hydroxypyruvate isomerase</fullName>
    </alternativeName>
</protein>
<evidence type="ECO:0000256" key="10">
    <source>
        <dbReference type="ARBA" id="ARBA00022967"/>
    </source>
</evidence>